<evidence type="ECO:0000313" key="3">
    <source>
        <dbReference type="EMBL" id="MBU5668927.1"/>
    </source>
</evidence>
<dbReference type="EMBL" id="JAHLQO010000002">
    <property type="protein sequence ID" value="MBU5668927.1"/>
    <property type="molecule type" value="Genomic_DNA"/>
</dbReference>
<name>A0ABS6FHD5_9FIRM</name>
<feature type="domain" description="Copper amine oxidase-like N-terminal" evidence="2">
    <location>
        <begin position="302"/>
        <end position="395"/>
    </location>
</feature>
<feature type="coiled-coil region" evidence="1">
    <location>
        <begin position="53"/>
        <end position="112"/>
    </location>
</feature>
<comment type="caution">
    <text evidence="3">The sequence shown here is derived from an EMBL/GenBank/DDBJ whole genome shotgun (WGS) entry which is preliminary data.</text>
</comment>
<keyword evidence="1" id="KW-0175">Coiled coil</keyword>
<dbReference type="Proteomes" id="UP000783742">
    <property type="component" value="Unassembled WGS sequence"/>
</dbReference>
<sequence>MNKKRHNLKTTSLGLISAALGVSIAFGSLPINTYAEIQNKQEVTEAKVDKDVKLSREDEIKQAKEELKKYLDTFDESVIENTSIKYENDSVKEEIKKSLKRAKELLEEKDIDDAKLEEIKKIPFKKVNGKKQGLFRDYTHKALVDFEVVGDRNIENPHNHKKYIALKDNKLKIKTSLKELPKSGENDKVFLKINYVTKEDFGNTKLDATTTATPKYKKQELDPKNYTIKPVEDGFEVKIEKLPENTKIVKPIVLLKLANKTYFENGDLVFLNSKESAKEEKSIITKFVIDKDTFTKTVNGKEETVKMDVAPFIQNDRTMLPLRYVAESLCAEVKWDNSTRTASFTKDNLTASIQIDGNKIKLSDGKELTMDAKPVNKNDRVFVSLTNVSKVFNLTNGDTKDGVSQDIEWDNDSRSVTIIKK</sequence>
<evidence type="ECO:0000259" key="2">
    <source>
        <dbReference type="Pfam" id="PF07833"/>
    </source>
</evidence>
<accession>A0ABS6FHD5</accession>
<evidence type="ECO:0000256" key="1">
    <source>
        <dbReference type="SAM" id="Coils"/>
    </source>
</evidence>
<evidence type="ECO:0000313" key="4">
    <source>
        <dbReference type="Proteomes" id="UP000783742"/>
    </source>
</evidence>
<keyword evidence="4" id="KW-1185">Reference proteome</keyword>
<reference evidence="3 4" key="1">
    <citation type="submission" date="2021-06" db="EMBL/GenBank/DDBJ databases">
        <authorList>
            <person name="Sun Q."/>
            <person name="Li D."/>
        </authorList>
    </citation>
    <scope>NUCLEOTIDE SEQUENCE [LARGE SCALE GENOMIC DNA]</scope>
    <source>
        <strain evidence="3 4">MSJ-1</strain>
    </source>
</reference>
<dbReference type="InterPro" id="IPR012854">
    <property type="entry name" value="Cu_amine_oxidase-like_N"/>
</dbReference>
<protein>
    <submittedName>
        <fullName evidence="3">Sortase</fullName>
    </submittedName>
</protein>
<gene>
    <name evidence="3" type="ORF">KQI68_03635</name>
</gene>
<organism evidence="3 4">
    <name type="scientific">Peptoniphilus ovalis</name>
    <dbReference type="NCBI Taxonomy" id="2841503"/>
    <lineage>
        <taxon>Bacteria</taxon>
        <taxon>Bacillati</taxon>
        <taxon>Bacillota</taxon>
        <taxon>Tissierellia</taxon>
        <taxon>Tissierellales</taxon>
        <taxon>Peptoniphilaceae</taxon>
        <taxon>Peptoniphilus</taxon>
    </lineage>
</organism>
<dbReference type="RefSeq" id="WP_216548766.1">
    <property type="nucleotide sequence ID" value="NZ_JAHLQO010000002.1"/>
</dbReference>
<proteinExistence type="predicted"/>
<dbReference type="Pfam" id="PF07833">
    <property type="entry name" value="Cu_amine_oxidN1"/>
    <property type="match status" value="1"/>
</dbReference>